<name>A0A099IA19_CLOIN</name>
<keyword evidence="1 4" id="KW-0479">Metal-binding</keyword>
<dbReference type="EMBL" id="JQIF01000017">
    <property type="protein sequence ID" value="KGJ54386.1"/>
    <property type="molecule type" value="Genomic_DNA"/>
</dbReference>
<proteinExistence type="inferred from homology"/>
<comment type="cofactor">
    <cofactor evidence="4">
        <name>Mg(2+)</name>
        <dbReference type="ChEBI" id="CHEBI:18420"/>
    </cofactor>
    <text evidence="4">Divalent metal ions. Mg(2+) is the most effective.</text>
</comment>
<evidence type="ECO:0000256" key="2">
    <source>
        <dbReference type="PIRSR" id="PIRSR000915-1"/>
    </source>
</evidence>
<reference evidence="5 9" key="1">
    <citation type="submission" date="2014-08" db="EMBL/GenBank/DDBJ databases">
        <title>Clostridium innocuum, an unnegligible vancomycin-resistant pathogen causing extra-intestinal infections.</title>
        <authorList>
            <person name="Feng Y."/>
            <person name="Chiu C.-H."/>
        </authorList>
    </citation>
    <scope>NUCLEOTIDE SEQUENCE [LARGE SCALE GENOMIC DNA]</scope>
    <source>
        <strain evidence="5 9">AN88</strain>
    </source>
</reference>
<evidence type="ECO:0000256" key="4">
    <source>
        <dbReference type="PIRSR" id="PIRSR000915-3"/>
    </source>
</evidence>
<evidence type="ECO:0000313" key="7">
    <source>
        <dbReference type="EMBL" id="MZH54566.1"/>
    </source>
</evidence>
<reference evidence="8 10" key="3">
    <citation type="submission" date="2020-02" db="EMBL/GenBank/DDBJ databases">
        <authorList>
            <person name="Kociolek L.K."/>
            <person name="Ozer E.A."/>
        </authorList>
    </citation>
    <scope>NUCLEOTIDE SEQUENCE [LARGE SCALE GENOMIC DNA]</scope>
    <source>
        <strain evidence="8 10">ATCC 14501</strain>
    </source>
</reference>
<dbReference type="AlphaFoldDB" id="A0A099IA19"/>
<evidence type="ECO:0000313" key="8">
    <source>
        <dbReference type="EMBL" id="QJA05101.1"/>
    </source>
</evidence>
<evidence type="ECO:0000256" key="1">
    <source>
        <dbReference type="PIRNR" id="PIRNR000915"/>
    </source>
</evidence>
<dbReference type="Gene3D" id="3.40.50.1000">
    <property type="entry name" value="HAD superfamily/HAD-like"/>
    <property type="match status" value="2"/>
</dbReference>
<dbReference type="InterPro" id="IPR023214">
    <property type="entry name" value="HAD_sf"/>
</dbReference>
<feature type="binding site" evidence="4">
    <location>
        <position position="23"/>
    </location>
    <ligand>
        <name>Mg(2+)</name>
        <dbReference type="ChEBI" id="CHEBI:18420"/>
    </ligand>
</feature>
<feature type="binding site" evidence="4">
    <location>
        <position position="21"/>
    </location>
    <ligand>
        <name>Mg(2+)</name>
        <dbReference type="ChEBI" id="CHEBI:18420"/>
    </ligand>
</feature>
<organism evidence="5 9">
    <name type="scientific">Clostridium innocuum</name>
    <dbReference type="NCBI Taxonomy" id="1522"/>
    <lineage>
        <taxon>Bacteria</taxon>
        <taxon>Bacillati</taxon>
        <taxon>Bacillota</taxon>
        <taxon>Clostridia</taxon>
        <taxon>Eubacteriales</taxon>
        <taxon>Clostridiaceae</taxon>
        <taxon>Clostridium</taxon>
    </lineage>
</organism>
<dbReference type="EMBL" id="CP048838">
    <property type="protein sequence ID" value="QJA05101.1"/>
    <property type="molecule type" value="Genomic_DNA"/>
</dbReference>
<accession>A0A099IA19</accession>
<dbReference type="GO" id="GO:0005737">
    <property type="term" value="C:cytoplasm"/>
    <property type="evidence" value="ECO:0007669"/>
    <property type="project" value="TreeGrafter"/>
</dbReference>
<feature type="active site" description="Nucleophile" evidence="2">
    <location>
        <position position="21"/>
    </location>
</feature>
<feature type="binding site" evidence="3">
    <location>
        <position position="193"/>
    </location>
    <ligand>
        <name>substrate</name>
    </ligand>
</feature>
<evidence type="ECO:0000313" key="6">
    <source>
        <dbReference type="EMBL" id="MCR0233363.1"/>
    </source>
</evidence>
<comment type="similarity">
    <text evidence="1">Belongs to the HAD-like hydrolase superfamily. NagD family.</text>
</comment>
<dbReference type="GO" id="GO:0046872">
    <property type="term" value="F:metal ion binding"/>
    <property type="evidence" value="ECO:0007669"/>
    <property type="project" value="UniProtKB-KW"/>
</dbReference>
<sequence length="268" mass="30346">MITDKKMIQKKMEAIRVFILDMDGTIYLGKNLFPYTHDFLNTVKATEREYYFFTNNSSRDLAAYIDKLHGMGIDIDKKQMMVSTHVILRWLKKHHDGRRVYVVGTPALRKEFEAHGWILDEEKPDIVILGFDTTLTYEKLSKACTFIREGALYYGINPDLNCPMEHDTFIPDCGSMAKLIEASTGKYPEFFGKPSGKTLDYIVEETGCSPDQIAIIGDRLYTDIKVADGSEVTSILVLSGETKAEDIDTSDVKPDIVIEHIGELAKLL</sequence>
<dbReference type="PIRSF" id="PIRSF000915">
    <property type="entry name" value="PGP-type_phosphatase"/>
    <property type="match status" value="1"/>
</dbReference>
<evidence type="ECO:0000313" key="5">
    <source>
        <dbReference type="EMBL" id="KGJ54386.1"/>
    </source>
</evidence>
<dbReference type="PANTHER" id="PTHR19288">
    <property type="entry name" value="4-NITROPHENYLPHOSPHATASE-RELATED"/>
    <property type="match status" value="1"/>
</dbReference>
<dbReference type="InterPro" id="IPR036412">
    <property type="entry name" value="HAD-like_sf"/>
</dbReference>
<dbReference type="Proteomes" id="UP001203972">
    <property type="component" value="Unassembled WGS sequence"/>
</dbReference>
<dbReference type="SUPFAM" id="SSF56784">
    <property type="entry name" value="HAD-like"/>
    <property type="match status" value="1"/>
</dbReference>
<keyword evidence="1 4" id="KW-0460">Magnesium</keyword>
<dbReference type="EMBL" id="JAKTMA010000018">
    <property type="protein sequence ID" value="MCR0233363.1"/>
    <property type="molecule type" value="Genomic_DNA"/>
</dbReference>
<dbReference type="EC" id="3.1.3.-" evidence="1"/>
<dbReference type="InterPro" id="IPR006357">
    <property type="entry name" value="HAD-SF_hydro_IIA"/>
</dbReference>
<feature type="binding site" evidence="4">
    <location>
        <position position="218"/>
    </location>
    <ligand>
        <name>Mg(2+)</name>
        <dbReference type="ChEBI" id="CHEBI:18420"/>
    </ligand>
</feature>
<keyword evidence="5" id="KW-0378">Hydrolase</keyword>
<dbReference type="Pfam" id="PF13242">
    <property type="entry name" value="Hydrolase_like"/>
    <property type="match status" value="1"/>
</dbReference>
<evidence type="ECO:0000256" key="3">
    <source>
        <dbReference type="PIRSR" id="PIRSR000915-2"/>
    </source>
</evidence>
<dbReference type="PANTHER" id="PTHR19288:SF46">
    <property type="entry name" value="HALOACID DEHALOGENASE-LIKE HYDROLASE DOMAIN-CONTAINING PROTEIN 2"/>
    <property type="match status" value="1"/>
</dbReference>
<dbReference type="Proteomes" id="UP000030008">
    <property type="component" value="Unassembled WGS sequence"/>
</dbReference>
<feature type="active site" description="Proton donor" evidence="2">
    <location>
        <position position="23"/>
    </location>
</feature>
<dbReference type="RefSeq" id="WP_002606654.1">
    <property type="nucleotide sequence ID" value="NZ_BAAACC010000014.1"/>
</dbReference>
<dbReference type="GeneID" id="61928465"/>
<dbReference type="Pfam" id="PF13344">
    <property type="entry name" value="Hydrolase_6"/>
    <property type="match status" value="1"/>
</dbReference>
<evidence type="ECO:0000313" key="10">
    <source>
        <dbReference type="Proteomes" id="UP000503330"/>
    </source>
</evidence>
<dbReference type="EMBL" id="WWTN01000002">
    <property type="protein sequence ID" value="MZH54566.1"/>
    <property type="molecule type" value="Genomic_DNA"/>
</dbReference>
<evidence type="ECO:0000313" key="9">
    <source>
        <dbReference type="Proteomes" id="UP000030008"/>
    </source>
</evidence>
<protein>
    <recommendedName>
        <fullName evidence="1">Acid sugar phosphatase</fullName>
        <ecNumber evidence="1">3.1.3.-</ecNumber>
    </recommendedName>
</protein>
<comment type="function">
    <text evidence="1">Catalyzes the dephosphorylation of 2-6 carbon acid sugars in vitro.</text>
</comment>
<dbReference type="GO" id="GO:0016791">
    <property type="term" value="F:phosphatase activity"/>
    <property type="evidence" value="ECO:0007669"/>
    <property type="project" value="TreeGrafter"/>
</dbReference>
<dbReference type="Proteomes" id="UP000503330">
    <property type="component" value="Chromosome"/>
</dbReference>
<gene>
    <name evidence="5" type="ORF">CIAN88_04395</name>
    <name evidence="8" type="ORF">G4D54_22970</name>
    <name evidence="7" type="ORF">GT664_02075</name>
    <name evidence="6" type="ORF">MKC95_11360</name>
</gene>
<dbReference type="NCBIfam" id="TIGR01460">
    <property type="entry name" value="HAD-SF-IIA"/>
    <property type="match status" value="1"/>
</dbReference>
<reference evidence="6" key="4">
    <citation type="journal article" date="2022" name="Clin. Infect. Dis.">
        <title>Association between Clostridium innocuum and antibiotic-associated diarrhea in adults and children: A cross-sectional study and comparative genomics analysis.</title>
        <authorList>
            <person name="Cherny K.E."/>
            <person name="Muscat E.B."/>
            <person name="Balaji A."/>
            <person name="Mukherjee J."/>
            <person name="Ozer E.A."/>
            <person name="Angarone M.P."/>
            <person name="Hauser A.R."/>
            <person name="Sichel J.S."/>
            <person name="Amponsah E."/>
            <person name="Kociolek L.K."/>
        </authorList>
    </citation>
    <scope>NUCLEOTIDE SEQUENCE</scope>
    <source>
        <strain evidence="6">NU1-AC-029v</strain>
    </source>
</reference>
<dbReference type="Proteomes" id="UP000604383">
    <property type="component" value="Unassembled WGS sequence"/>
</dbReference>
<reference evidence="7" key="2">
    <citation type="journal article" date="2019" name="Nat. Med.">
        <title>A library of human gut bacterial isolates paired with longitudinal multiomics data enables mechanistic microbiome research.</title>
        <authorList>
            <person name="Poyet M."/>
            <person name="Groussin M."/>
            <person name="Gibbons S.M."/>
            <person name="Avila-Pacheco J."/>
            <person name="Jiang X."/>
            <person name="Kearney S.M."/>
            <person name="Perrotta A.R."/>
            <person name="Berdy B."/>
            <person name="Zhao S."/>
            <person name="Lieberman T.D."/>
            <person name="Swanson P.K."/>
            <person name="Smith M."/>
            <person name="Roesemann S."/>
            <person name="Alexander J.E."/>
            <person name="Rich S.A."/>
            <person name="Livny J."/>
            <person name="Vlamakis H."/>
            <person name="Clish C."/>
            <person name="Bullock K."/>
            <person name="Deik A."/>
            <person name="Scott J."/>
            <person name="Pierce K.A."/>
            <person name="Xavier R.J."/>
            <person name="Alm E.J."/>
        </authorList>
    </citation>
    <scope>NUCLEOTIDE SEQUENCE</scope>
    <source>
        <strain evidence="7">BIOML-A12</strain>
    </source>
</reference>